<evidence type="ECO:0000259" key="5">
    <source>
        <dbReference type="Pfam" id="PF00171"/>
    </source>
</evidence>
<dbReference type="CDD" id="cd07078">
    <property type="entry name" value="ALDH"/>
    <property type="match status" value="1"/>
</dbReference>
<dbReference type="AlphaFoldDB" id="A0A0C9MPS3"/>
<dbReference type="OrthoDB" id="310895at2759"/>
<evidence type="ECO:0000256" key="1">
    <source>
        <dbReference type="ARBA" id="ARBA00009986"/>
    </source>
</evidence>
<dbReference type="InterPro" id="IPR016160">
    <property type="entry name" value="Ald_DH_CS_CYS"/>
</dbReference>
<dbReference type="Pfam" id="PF00171">
    <property type="entry name" value="Aldedh"/>
    <property type="match status" value="1"/>
</dbReference>
<dbReference type="FunFam" id="3.40.309.10:FF:000001">
    <property type="entry name" value="Mitochondrial aldehyde dehydrogenase 2"/>
    <property type="match status" value="1"/>
</dbReference>
<dbReference type="InterPro" id="IPR015590">
    <property type="entry name" value="Aldehyde_DH_dom"/>
</dbReference>
<organism evidence="6">
    <name type="scientific">Mucor ambiguus</name>
    <dbReference type="NCBI Taxonomy" id="91626"/>
    <lineage>
        <taxon>Eukaryota</taxon>
        <taxon>Fungi</taxon>
        <taxon>Fungi incertae sedis</taxon>
        <taxon>Mucoromycota</taxon>
        <taxon>Mucoromycotina</taxon>
        <taxon>Mucoromycetes</taxon>
        <taxon>Mucorales</taxon>
        <taxon>Mucorineae</taxon>
        <taxon>Mucoraceae</taxon>
        <taxon>Mucor</taxon>
    </lineage>
</organism>
<dbReference type="PROSITE" id="PS00070">
    <property type="entry name" value="ALDEHYDE_DEHYDR_CYS"/>
    <property type="match status" value="1"/>
</dbReference>
<dbReference type="InterPro" id="IPR016162">
    <property type="entry name" value="Ald_DH_N"/>
</dbReference>
<evidence type="ECO:0000313" key="7">
    <source>
        <dbReference type="Proteomes" id="UP000053815"/>
    </source>
</evidence>
<dbReference type="InterPro" id="IPR016161">
    <property type="entry name" value="Ald_DH/histidinol_DH"/>
</dbReference>
<comment type="similarity">
    <text evidence="1 4">Belongs to the aldehyde dehydrogenase family.</text>
</comment>
<accession>A0A0C9MPS3</accession>
<keyword evidence="2 4" id="KW-0560">Oxidoreductase</keyword>
<protein>
    <submittedName>
        <fullName evidence="6">Betaine-aldehyde dehydrogenase</fullName>
    </submittedName>
</protein>
<feature type="active site" evidence="3">
    <location>
        <position position="252"/>
    </location>
</feature>
<sequence>MSRLLWPITGKQFSPYIHGQFVKPSSHHIRKLINPNDKSHLVDVHEASPSQVEEALVSAKGISVTSEWQTNPKYRRDRLLALAQKLEQHDHDMAHIESLQTGKPLGDSLYEISDVVDCLRYYAGYCDKFYGQSQALPNMHTYTTREPLGTVALITSFNYPLLLVGWKLGPALAAGNATIVKPAPQTPLSSLALAELATGILPPGVLNVLPGGIETSQALIDKTDKTSFTGSTHVGQQIMRRAADRLLPLTLECGGKNAVIVCQDADLDTTVDTVAMGAFSNAGQNCCAISRVFVHRSIYDTFLDKLANTVRNSWKATLDTAATEGDNEYNQYGPLIDHNQYKRVLDYVEKSNQAPFLTGNISATTSSRGYFVPPTIFAHVDDNAPLATEEIFGPVLSVMQPFDHLDEAIQRVNQSVYGLASGVFSQDVKKAHKAAQLIRAGFVWVNTYNIMPPSLPFGGRGLSGIGKDLGKSALDQFSFEKSIMVDIS</sequence>
<evidence type="ECO:0000256" key="3">
    <source>
        <dbReference type="PROSITE-ProRule" id="PRU10007"/>
    </source>
</evidence>
<dbReference type="PROSITE" id="PS00687">
    <property type="entry name" value="ALDEHYDE_DEHYDR_GLU"/>
    <property type="match status" value="1"/>
</dbReference>
<evidence type="ECO:0000313" key="6">
    <source>
        <dbReference type="EMBL" id="GAN05232.1"/>
    </source>
</evidence>
<name>A0A0C9MPS3_9FUNG</name>
<dbReference type="GO" id="GO:0016620">
    <property type="term" value="F:oxidoreductase activity, acting on the aldehyde or oxo group of donors, NAD or NADP as acceptor"/>
    <property type="evidence" value="ECO:0007669"/>
    <property type="project" value="InterPro"/>
</dbReference>
<evidence type="ECO:0000256" key="4">
    <source>
        <dbReference type="RuleBase" id="RU003345"/>
    </source>
</evidence>
<keyword evidence="7" id="KW-1185">Reference proteome</keyword>
<dbReference type="Proteomes" id="UP000053815">
    <property type="component" value="Unassembled WGS sequence"/>
</dbReference>
<dbReference type="SUPFAM" id="SSF53720">
    <property type="entry name" value="ALDH-like"/>
    <property type="match status" value="1"/>
</dbReference>
<proteinExistence type="inferred from homology"/>
<dbReference type="InterPro" id="IPR016163">
    <property type="entry name" value="Ald_DH_C"/>
</dbReference>
<dbReference type="GO" id="GO:0019413">
    <property type="term" value="P:acetate biosynthetic process"/>
    <property type="evidence" value="ECO:0007669"/>
    <property type="project" value="UniProtKB-ARBA"/>
</dbReference>
<dbReference type="Gene3D" id="3.40.605.10">
    <property type="entry name" value="Aldehyde Dehydrogenase, Chain A, domain 1"/>
    <property type="match status" value="1"/>
</dbReference>
<dbReference type="InterPro" id="IPR029510">
    <property type="entry name" value="Ald_DH_CS_GLU"/>
</dbReference>
<dbReference type="Gene3D" id="3.40.309.10">
    <property type="entry name" value="Aldehyde Dehydrogenase, Chain A, domain 2"/>
    <property type="match status" value="1"/>
</dbReference>
<feature type="domain" description="Aldehyde dehydrogenase" evidence="5">
    <location>
        <begin position="22"/>
        <end position="482"/>
    </location>
</feature>
<evidence type="ECO:0000256" key="2">
    <source>
        <dbReference type="ARBA" id="ARBA00023002"/>
    </source>
</evidence>
<gene>
    <name evidence="6" type="ORF">MAM1_0085c04701</name>
</gene>
<dbReference type="FunFam" id="3.40.605.10:FF:000007">
    <property type="entry name" value="NAD/NADP-dependent betaine aldehyde dehydrogenase"/>
    <property type="match status" value="1"/>
</dbReference>
<dbReference type="EMBL" id="DF836374">
    <property type="protein sequence ID" value="GAN05232.1"/>
    <property type="molecule type" value="Genomic_DNA"/>
</dbReference>
<dbReference type="PANTHER" id="PTHR11699">
    <property type="entry name" value="ALDEHYDE DEHYDROGENASE-RELATED"/>
    <property type="match status" value="1"/>
</dbReference>
<dbReference type="STRING" id="91626.A0A0C9MPS3"/>
<reference evidence="6" key="1">
    <citation type="submission" date="2014-09" db="EMBL/GenBank/DDBJ databases">
        <title>Draft genome sequence of an oleaginous Mucoromycotina fungus Mucor ambiguus NBRC6742.</title>
        <authorList>
            <person name="Takeda I."/>
            <person name="Yamane N."/>
            <person name="Morita T."/>
            <person name="Tamano K."/>
            <person name="Machida M."/>
            <person name="Baker S."/>
            <person name="Koike H."/>
        </authorList>
    </citation>
    <scope>NUCLEOTIDE SEQUENCE</scope>
    <source>
        <strain evidence="6">NBRC 6742</strain>
    </source>
</reference>